<evidence type="ECO:0000313" key="1">
    <source>
        <dbReference type="EMBL" id="MCQ5120714.1"/>
    </source>
</evidence>
<evidence type="ECO:0000313" key="2">
    <source>
        <dbReference type="Proteomes" id="UP001524435"/>
    </source>
</evidence>
<name>A0ABT1SHM2_9FIRM</name>
<accession>A0ABT1SHM2</accession>
<sequence>MTCRSNRFIADVRVREVGNNGNTNRCGCGCARHTCGCRNQCGCRQCGCRRSNCGCANRCSHWRVNAVVENRGGFGPFGEEQGFDNVFAEEAAEDGHCCGEGRL</sequence>
<protein>
    <recommendedName>
        <fullName evidence="3">Metallothionein</fullName>
    </recommendedName>
</protein>
<keyword evidence="2" id="KW-1185">Reference proteome</keyword>
<organism evidence="1 2">
    <name type="scientific">Massilicoli timonensis</name>
    <dbReference type="NCBI Taxonomy" id="2015901"/>
    <lineage>
        <taxon>Bacteria</taxon>
        <taxon>Bacillati</taxon>
        <taxon>Bacillota</taxon>
        <taxon>Erysipelotrichia</taxon>
        <taxon>Erysipelotrichales</taxon>
        <taxon>Erysipelotrichaceae</taxon>
        <taxon>Massilicoli</taxon>
    </lineage>
</organism>
<dbReference type="Proteomes" id="UP001524435">
    <property type="component" value="Unassembled WGS sequence"/>
</dbReference>
<gene>
    <name evidence="1" type="ORF">NE663_00365</name>
</gene>
<comment type="caution">
    <text evidence="1">The sequence shown here is derived from an EMBL/GenBank/DDBJ whole genome shotgun (WGS) entry which is preliminary data.</text>
</comment>
<evidence type="ECO:0008006" key="3">
    <source>
        <dbReference type="Google" id="ProtNLM"/>
    </source>
</evidence>
<dbReference type="EMBL" id="JANGCH010000001">
    <property type="protein sequence ID" value="MCQ5120714.1"/>
    <property type="molecule type" value="Genomic_DNA"/>
</dbReference>
<dbReference type="RefSeq" id="WP_102267643.1">
    <property type="nucleotide sequence ID" value="NZ_CALVCM010000022.1"/>
</dbReference>
<reference evidence="1 2" key="1">
    <citation type="submission" date="2022-06" db="EMBL/GenBank/DDBJ databases">
        <title>Isolation of gut microbiota from human fecal samples.</title>
        <authorList>
            <person name="Pamer E.G."/>
            <person name="Barat B."/>
            <person name="Waligurski E."/>
            <person name="Medina S."/>
            <person name="Paddock L."/>
            <person name="Mostad J."/>
        </authorList>
    </citation>
    <scope>NUCLEOTIDE SEQUENCE [LARGE SCALE GENOMIC DNA]</scope>
    <source>
        <strain evidence="1 2">DFI.6.1</strain>
    </source>
</reference>
<proteinExistence type="predicted"/>